<evidence type="ECO:0000256" key="1">
    <source>
        <dbReference type="SAM" id="Coils"/>
    </source>
</evidence>
<dbReference type="InterPro" id="IPR037490">
    <property type="entry name" value="WAP"/>
</dbReference>
<feature type="coiled-coil region" evidence="1">
    <location>
        <begin position="321"/>
        <end position="383"/>
    </location>
</feature>
<name>A0A1J3D2F6_NOCCA</name>
<protein>
    <submittedName>
        <fullName evidence="2">WPP domain-associated protein</fullName>
    </submittedName>
</protein>
<proteinExistence type="predicted"/>
<gene>
    <name evidence="2" type="ORF">GA_TR12344_c0_g1_i1_g.39506</name>
</gene>
<feature type="coiled-coil region" evidence="1">
    <location>
        <begin position="213"/>
        <end position="250"/>
    </location>
</feature>
<keyword evidence="1" id="KW-0175">Coiled coil</keyword>
<feature type="coiled-coil region" evidence="1">
    <location>
        <begin position="483"/>
        <end position="545"/>
    </location>
</feature>
<dbReference type="PANTHER" id="PTHR33883">
    <property type="entry name" value="WPP DOMAIN-ASSOCIATED PROTEIN"/>
    <property type="match status" value="1"/>
</dbReference>
<evidence type="ECO:0000313" key="2">
    <source>
        <dbReference type="EMBL" id="JAU11885.1"/>
    </source>
</evidence>
<dbReference type="AlphaFoldDB" id="A0A1J3D2F6"/>
<organism evidence="2">
    <name type="scientific">Noccaea caerulescens</name>
    <name type="common">Alpine penny-cress</name>
    <name type="synonym">Thlaspi caerulescens</name>
    <dbReference type="NCBI Taxonomy" id="107243"/>
    <lineage>
        <taxon>Eukaryota</taxon>
        <taxon>Viridiplantae</taxon>
        <taxon>Streptophyta</taxon>
        <taxon>Embryophyta</taxon>
        <taxon>Tracheophyta</taxon>
        <taxon>Spermatophyta</taxon>
        <taxon>Magnoliopsida</taxon>
        <taxon>eudicotyledons</taxon>
        <taxon>Gunneridae</taxon>
        <taxon>Pentapetalae</taxon>
        <taxon>rosids</taxon>
        <taxon>malvids</taxon>
        <taxon>Brassicales</taxon>
        <taxon>Brassicaceae</taxon>
        <taxon>Coluteocarpeae</taxon>
        <taxon>Noccaea</taxon>
    </lineage>
</organism>
<sequence>MMSGNMNNRFTVSRLVSDPVKTEAAEKIAQKEIEQLRLNLDEACKDEYEQNVESCGKKSLLLEKTTEIAGLRRELELISKLLTGHADEALEGLQHKISGSIVSASSVWDANGKLRGSATSTPEKSADLSQLSREELINHFKSEMIQLKREHDYTIQEMTEEYFSIKRRCLNLEERGSFSCLKKDKEFDALRKKIPNIISKLEKVLSEGEKSLLESLLLENRQLKDSLSEADEKMSRLSQVEENHRKLIRKLESDVEASIYGDLYWSIVNQIQCSKKEASESKIDLEDSFVESCMAQECCAVIYKEALKEADKIVGCLNMNVSEKEEALRSEMVEKERLKEEIHWLECLVKEKEDLVQIAENDLATEREKLEIVSQQSNNLQIQIDQQEVVIIDKNNELKAVSARALEITEGYDMDTSELRQKLELVRKNMKTTENEKVKSELKLSSSEAEQKRLQNQFVSSVLSLDKWSQGFDSFECLVAKEMKKIDSRLESMQSQLSDLLDDVDELNARESMYKQLMEKKTCDLQKAETEVDLLGDEIEALLDLLKKIYIALDHYSPILKHYPGIMEILKLVRRELRGESKRISVF</sequence>
<dbReference type="EMBL" id="GEVI01020435">
    <property type="protein sequence ID" value="JAU11885.1"/>
    <property type="molecule type" value="Transcribed_RNA"/>
</dbReference>
<feature type="coiled-coil region" evidence="1">
    <location>
        <begin position="416"/>
        <end position="457"/>
    </location>
</feature>
<accession>A0A1J3D2F6</accession>
<reference evidence="2" key="1">
    <citation type="submission" date="2016-07" db="EMBL/GenBank/DDBJ databases">
        <title>De novo transcriptome assembly of four accessions of the metal hyperaccumulator plant Noccaea caerulescens.</title>
        <authorList>
            <person name="Blande D."/>
            <person name="Halimaa P."/>
            <person name="Tervahauta A.I."/>
            <person name="Aarts M.G."/>
            <person name="Karenlampi S.O."/>
        </authorList>
    </citation>
    <scope>NUCLEOTIDE SEQUENCE</scope>
</reference>
<dbReference type="PANTHER" id="PTHR33883:SF11">
    <property type="entry name" value="WPP DOMAIN-ASSOCIATED PROTEIN"/>
    <property type="match status" value="1"/>
</dbReference>